<keyword evidence="2" id="KW-1185">Reference proteome</keyword>
<proteinExistence type="predicted"/>
<dbReference type="AlphaFoldDB" id="A0A0V0SH03"/>
<protein>
    <recommendedName>
        <fullName evidence="3">Integrase catalytic domain-containing protein</fullName>
    </recommendedName>
</protein>
<reference evidence="1 2" key="1">
    <citation type="submission" date="2015-01" db="EMBL/GenBank/DDBJ databases">
        <title>Evolution of Trichinella species and genotypes.</title>
        <authorList>
            <person name="Korhonen P.K."/>
            <person name="Edoardo P."/>
            <person name="Giuseppe L.R."/>
            <person name="Gasser R.B."/>
        </authorList>
    </citation>
    <scope>NUCLEOTIDE SEQUENCE [LARGE SCALE GENOMIC DNA]</scope>
    <source>
        <strain evidence="1">ISS37</strain>
    </source>
</reference>
<dbReference type="Gene3D" id="3.30.420.10">
    <property type="entry name" value="Ribonuclease H-like superfamily/Ribonuclease H"/>
    <property type="match status" value="1"/>
</dbReference>
<organism evidence="1 2">
    <name type="scientific">Trichinella nelsoni</name>
    <dbReference type="NCBI Taxonomy" id="6336"/>
    <lineage>
        <taxon>Eukaryota</taxon>
        <taxon>Metazoa</taxon>
        <taxon>Ecdysozoa</taxon>
        <taxon>Nematoda</taxon>
        <taxon>Enoplea</taxon>
        <taxon>Dorylaimia</taxon>
        <taxon>Trichinellida</taxon>
        <taxon>Trichinellidae</taxon>
        <taxon>Trichinella</taxon>
    </lineage>
</organism>
<dbReference type="GO" id="GO:0003676">
    <property type="term" value="F:nucleic acid binding"/>
    <property type="evidence" value="ECO:0007669"/>
    <property type="project" value="InterPro"/>
</dbReference>
<evidence type="ECO:0008006" key="3">
    <source>
        <dbReference type="Google" id="ProtNLM"/>
    </source>
</evidence>
<evidence type="ECO:0000313" key="1">
    <source>
        <dbReference type="EMBL" id="KRX25953.1"/>
    </source>
</evidence>
<name>A0A0V0SH03_9BILA</name>
<dbReference type="Proteomes" id="UP000054630">
    <property type="component" value="Unassembled WGS sequence"/>
</dbReference>
<dbReference type="InterPro" id="IPR036397">
    <property type="entry name" value="RNaseH_sf"/>
</dbReference>
<dbReference type="EMBL" id="JYDL01000009">
    <property type="protein sequence ID" value="KRX25953.1"/>
    <property type="molecule type" value="Genomic_DNA"/>
</dbReference>
<gene>
    <name evidence="1" type="ORF">T07_2616</name>
</gene>
<evidence type="ECO:0000313" key="2">
    <source>
        <dbReference type="Proteomes" id="UP000054630"/>
    </source>
</evidence>
<dbReference type="PANTHER" id="PTHR47331">
    <property type="entry name" value="PHD-TYPE DOMAIN-CONTAINING PROTEIN"/>
    <property type="match status" value="1"/>
</dbReference>
<accession>A0A0V0SH03</accession>
<comment type="caution">
    <text evidence="1">The sequence shown here is derived from an EMBL/GenBank/DDBJ whole genome shotgun (WGS) entry which is preliminary data.</text>
</comment>
<sequence length="313" mass="35822">MTSVGSNSEPLSGYNPCPCCQRRITPLVRWFARMQVWTGIQIETHGQAEEMLEVFKGCKGAVWTDLEVTAVIDRQDHVETCQPIPAIYDEESSAASAEPSTSGQFPVFKRVRAAMYKHQAKRFHRLPDHRHDLVIPDQFKTTKSGEDFLLWQSNSRHILVLATGSNIRLMATRRTWALDGTFKVVPQCWHLWHSGPRWLQLDESAWPNLKVGHGKTPEKVELESRKTALIMTNSLDFAGPILARSDGKPLTLLKTYVCVFTCMVVRAIHLELVPEMTVDSFLRALRRFIARRGRPWLLQSDNFQTFYLASRFL</sequence>
<dbReference type="SUPFAM" id="SSF53098">
    <property type="entry name" value="Ribonuclease H-like"/>
    <property type="match status" value="1"/>
</dbReference>
<dbReference type="InterPro" id="IPR012337">
    <property type="entry name" value="RNaseH-like_sf"/>
</dbReference>
<dbReference type="PANTHER" id="PTHR47331:SF1">
    <property type="entry name" value="GAG-LIKE PROTEIN"/>
    <property type="match status" value="1"/>
</dbReference>